<evidence type="ECO:0000256" key="5">
    <source>
        <dbReference type="ARBA" id="ARBA00023163"/>
    </source>
</evidence>
<dbReference type="InterPro" id="IPR052073">
    <property type="entry name" value="Amide_Lactam_Regulators"/>
</dbReference>
<dbReference type="PROSITE" id="PS00463">
    <property type="entry name" value="ZN2_CY6_FUNGAL_1"/>
    <property type="match status" value="1"/>
</dbReference>
<keyword evidence="9" id="KW-1185">Reference proteome</keyword>
<keyword evidence="4" id="KW-0238">DNA-binding</keyword>
<keyword evidence="5" id="KW-0804">Transcription</keyword>
<dbReference type="GO" id="GO:0006351">
    <property type="term" value="P:DNA-templated transcription"/>
    <property type="evidence" value="ECO:0007669"/>
    <property type="project" value="InterPro"/>
</dbReference>
<evidence type="ECO:0000256" key="1">
    <source>
        <dbReference type="ARBA" id="ARBA00022723"/>
    </source>
</evidence>
<dbReference type="AlphaFoldDB" id="A0A5J5EGZ8"/>
<dbReference type="PANTHER" id="PTHR47171">
    <property type="entry name" value="FARA-RELATED"/>
    <property type="match status" value="1"/>
</dbReference>
<accession>A0A5J5EGZ8</accession>
<dbReference type="InterPro" id="IPR007219">
    <property type="entry name" value="XnlR_reg_dom"/>
</dbReference>
<evidence type="ECO:0000313" key="9">
    <source>
        <dbReference type="Proteomes" id="UP000326924"/>
    </source>
</evidence>
<keyword evidence="6" id="KW-0539">Nucleus</keyword>
<protein>
    <recommendedName>
        <fullName evidence="7">Zn(2)-C6 fungal-type domain-containing protein</fullName>
    </recommendedName>
</protein>
<keyword evidence="3" id="KW-0805">Transcription regulation</keyword>
<reference evidence="8 9" key="1">
    <citation type="submission" date="2019-09" db="EMBL/GenBank/DDBJ databases">
        <title>Draft genome of the ectomycorrhizal ascomycete Sphaerosporella brunnea.</title>
        <authorList>
            <consortium name="DOE Joint Genome Institute"/>
            <person name="Benucci G.M."/>
            <person name="Marozzi G."/>
            <person name="Antonielli L."/>
            <person name="Sanchez S."/>
            <person name="Marco P."/>
            <person name="Wang X."/>
            <person name="Falini L.B."/>
            <person name="Barry K."/>
            <person name="Haridas S."/>
            <person name="Lipzen A."/>
            <person name="Labutti K."/>
            <person name="Grigoriev I.V."/>
            <person name="Murat C."/>
            <person name="Martin F."/>
            <person name="Albertini E."/>
            <person name="Donnini D."/>
            <person name="Bonito G."/>
        </authorList>
    </citation>
    <scope>NUCLEOTIDE SEQUENCE [LARGE SCALE GENOMIC DNA]</scope>
    <source>
        <strain evidence="8 9">Sb_GMNB300</strain>
    </source>
</reference>
<evidence type="ECO:0000259" key="7">
    <source>
        <dbReference type="PROSITE" id="PS50048"/>
    </source>
</evidence>
<dbReference type="CDD" id="cd00067">
    <property type="entry name" value="GAL4"/>
    <property type="match status" value="1"/>
</dbReference>
<dbReference type="Pfam" id="PF04082">
    <property type="entry name" value="Fungal_trans"/>
    <property type="match status" value="1"/>
</dbReference>
<dbReference type="OrthoDB" id="10031947at2759"/>
<comment type="caution">
    <text evidence="8">The sequence shown here is derived from an EMBL/GenBank/DDBJ whole genome shotgun (WGS) entry which is preliminary data.</text>
</comment>
<name>A0A5J5EGZ8_9PEZI</name>
<dbReference type="InterPro" id="IPR001138">
    <property type="entry name" value="Zn2Cys6_DnaBD"/>
</dbReference>
<sequence length="582" mass="62796">MTTVVFAANNDSYRRRRRAHRACEQCKRRRRRCEPPFENHDRCAGCTRDSIACSLVPASNPNLPLSPAPPTPPADVLEPPNSCPRFVGDLNPESVFLTSSAAPQQRDLSSCGVWASPPPPIQPPSRPPQKIPQHMPRAYAAYLESIDAFSLPILRIREALLSIYFASVHPLLPVLPDESVFRAEHAKSTVSVPLLHAVLLVAARHASAARFLAVPQRRFADTTAQKVDALLHGGWVEKDRVTLVRIHALLALHSEGPGGNENASLHLSTAVHHAYSIGLHLARADIGAAEQRLWWCLWALDALQASLCGRPVGVRREDVSVPWPEAGGDAFMTFLNLAAMLTDVIALYRPGNTRKEWAENPWPSLSEVVPVGLPKDISDTLALFYHAVCILSHRTAGTSGGEGEASFIRRMNSAHAVLDLFPDAKATLPIVPYSVSLALSAFFSALRCYCDEQHQHLVRSCEILEDLGSLWWFAGAMARMGRQALERVVVKEAAGVLRCLGGEEEQKPEHQRALVDPVEDAGVEAWFLQLFPDLAFPASFGDAAGDGMWDFGGGLLAAGGGFAGAAFTSAAGGFAGGGGGGV</sequence>
<evidence type="ECO:0000313" key="8">
    <source>
        <dbReference type="EMBL" id="KAA8894975.1"/>
    </source>
</evidence>
<evidence type="ECO:0000256" key="2">
    <source>
        <dbReference type="ARBA" id="ARBA00022833"/>
    </source>
</evidence>
<dbReference type="GO" id="GO:0008270">
    <property type="term" value="F:zinc ion binding"/>
    <property type="evidence" value="ECO:0007669"/>
    <property type="project" value="InterPro"/>
</dbReference>
<evidence type="ECO:0000256" key="6">
    <source>
        <dbReference type="ARBA" id="ARBA00023242"/>
    </source>
</evidence>
<dbReference type="SMART" id="SM00906">
    <property type="entry name" value="Fungal_trans"/>
    <property type="match status" value="1"/>
</dbReference>
<dbReference type="Proteomes" id="UP000326924">
    <property type="component" value="Unassembled WGS sequence"/>
</dbReference>
<dbReference type="EMBL" id="VXIS01000296">
    <property type="protein sequence ID" value="KAA8894975.1"/>
    <property type="molecule type" value="Genomic_DNA"/>
</dbReference>
<organism evidence="8 9">
    <name type="scientific">Sphaerosporella brunnea</name>
    <dbReference type="NCBI Taxonomy" id="1250544"/>
    <lineage>
        <taxon>Eukaryota</taxon>
        <taxon>Fungi</taxon>
        <taxon>Dikarya</taxon>
        <taxon>Ascomycota</taxon>
        <taxon>Pezizomycotina</taxon>
        <taxon>Pezizomycetes</taxon>
        <taxon>Pezizales</taxon>
        <taxon>Pyronemataceae</taxon>
        <taxon>Sphaerosporella</taxon>
    </lineage>
</organism>
<evidence type="ECO:0000256" key="3">
    <source>
        <dbReference type="ARBA" id="ARBA00023015"/>
    </source>
</evidence>
<dbReference type="PROSITE" id="PS50048">
    <property type="entry name" value="ZN2_CY6_FUNGAL_2"/>
    <property type="match status" value="1"/>
</dbReference>
<proteinExistence type="predicted"/>
<dbReference type="GO" id="GO:0000981">
    <property type="term" value="F:DNA-binding transcription factor activity, RNA polymerase II-specific"/>
    <property type="evidence" value="ECO:0007669"/>
    <property type="project" value="InterPro"/>
</dbReference>
<dbReference type="InterPro" id="IPR036864">
    <property type="entry name" value="Zn2-C6_fun-type_DNA-bd_sf"/>
</dbReference>
<dbReference type="GO" id="GO:0003677">
    <property type="term" value="F:DNA binding"/>
    <property type="evidence" value="ECO:0007669"/>
    <property type="project" value="UniProtKB-KW"/>
</dbReference>
<feature type="domain" description="Zn(2)-C6 fungal-type" evidence="7">
    <location>
        <begin position="22"/>
        <end position="55"/>
    </location>
</feature>
<dbReference type="PANTHER" id="PTHR47171:SF6">
    <property type="entry name" value="SPECIFIC TRANSCRIPTION FACTOR, PUTATIVE (AFU_ORTHOLOGUE AFUA_2G06130)-RELATED"/>
    <property type="match status" value="1"/>
</dbReference>
<dbReference type="CDD" id="cd12148">
    <property type="entry name" value="fungal_TF_MHR"/>
    <property type="match status" value="1"/>
</dbReference>
<keyword evidence="2" id="KW-0862">Zinc</keyword>
<evidence type="ECO:0000256" key="4">
    <source>
        <dbReference type="ARBA" id="ARBA00023125"/>
    </source>
</evidence>
<keyword evidence="1" id="KW-0479">Metal-binding</keyword>
<dbReference type="InParanoid" id="A0A5J5EGZ8"/>
<dbReference type="SUPFAM" id="SSF57701">
    <property type="entry name" value="Zn2/Cys6 DNA-binding domain"/>
    <property type="match status" value="1"/>
</dbReference>
<gene>
    <name evidence="8" type="ORF">FN846DRAFT_366805</name>
</gene>